<proteinExistence type="predicted"/>
<dbReference type="InterPro" id="IPR001611">
    <property type="entry name" value="Leu-rich_rpt"/>
</dbReference>
<dbReference type="Pfam" id="PF23598">
    <property type="entry name" value="LRR_14"/>
    <property type="match status" value="1"/>
</dbReference>
<dbReference type="PANTHER" id="PTHR47186">
    <property type="entry name" value="LEUCINE-RICH REPEAT-CONTAINING PROTEIN 57"/>
    <property type="match status" value="1"/>
</dbReference>
<sequence>MESVGDDCFNELLSRSLIQKDNAIAEENFRMHDLIYDLGRLVAGRSSYYFDAREIPRTVRHISFLREMFDVSEKFKGLYELKCLRTFLPRLAYPSEPCYLTKMVSHGWLPKLRCLRILSLSRYINITELPDSIGNLLHLRYLDLSYTSIESLPNGTFMLYNLQTLILSNCESLIQLPQQIGNLINLRHLDISGTGKLSIMNLQNVVNPVDAFQANLKNKEQIEELILEWAIDPQEQQIEKRCT</sequence>
<evidence type="ECO:0000259" key="3">
    <source>
        <dbReference type="Pfam" id="PF23598"/>
    </source>
</evidence>
<protein>
    <submittedName>
        <fullName evidence="4">Uncharacterized protein</fullName>
    </submittedName>
</protein>
<dbReference type="SUPFAM" id="SSF52058">
    <property type="entry name" value="L domain-like"/>
    <property type="match status" value="1"/>
</dbReference>
<organism evidence="4 5">
    <name type="scientific">Sphenostylis stenocarpa</name>
    <dbReference type="NCBI Taxonomy" id="92480"/>
    <lineage>
        <taxon>Eukaryota</taxon>
        <taxon>Viridiplantae</taxon>
        <taxon>Streptophyta</taxon>
        <taxon>Embryophyta</taxon>
        <taxon>Tracheophyta</taxon>
        <taxon>Spermatophyta</taxon>
        <taxon>Magnoliopsida</taxon>
        <taxon>eudicotyledons</taxon>
        <taxon>Gunneridae</taxon>
        <taxon>Pentapetalae</taxon>
        <taxon>rosids</taxon>
        <taxon>fabids</taxon>
        <taxon>Fabales</taxon>
        <taxon>Fabaceae</taxon>
        <taxon>Papilionoideae</taxon>
        <taxon>50 kb inversion clade</taxon>
        <taxon>NPAAA clade</taxon>
        <taxon>indigoferoid/millettioid clade</taxon>
        <taxon>Phaseoleae</taxon>
        <taxon>Sphenostylis</taxon>
    </lineage>
</organism>
<dbReference type="PANTHER" id="PTHR47186:SF18">
    <property type="entry name" value="RX N-TERMINAL DOMAIN-CONTAINING PROTEIN"/>
    <property type="match status" value="1"/>
</dbReference>
<evidence type="ECO:0000259" key="2">
    <source>
        <dbReference type="Pfam" id="PF23559"/>
    </source>
</evidence>
<dbReference type="InterPro" id="IPR058922">
    <property type="entry name" value="WHD_DRP"/>
</dbReference>
<reference evidence="4" key="1">
    <citation type="submission" date="2023-10" db="EMBL/GenBank/DDBJ databases">
        <authorList>
            <person name="Domelevo Entfellner J.-B."/>
        </authorList>
    </citation>
    <scope>NUCLEOTIDE SEQUENCE</scope>
</reference>
<dbReference type="Gramene" id="rna-AYBTSS11_LOCUS20826">
    <property type="protein sequence ID" value="CAJ1965408.1"/>
    <property type="gene ID" value="gene-AYBTSS11_LOCUS20826"/>
</dbReference>
<accession>A0AA86SUA1</accession>
<dbReference type="InterPro" id="IPR055414">
    <property type="entry name" value="LRR_R13L4/SHOC2-like"/>
</dbReference>
<dbReference type="PROSITE" id="PS51450">
    <property type="entry name" value="LRR"/>
    <property type="match status" value="1"/>
</dbReference>
<evidence type="ECO:0000313" key="4">
    <source>
        <dbReference type="EMBL" id="CAJ1965408.1"/>
    </source>
</evidence>
<dbReference type="AlphaFoldDB" id="A0AA86SUA1"/>
<feature type="domain" description="Disease resistance protein winged helix" evidence="2">
    <location>
        <begin position="1"/>
        <end position="38"/>
    </location>
</feature>
<feature type="domain" description="Disease resistance R13L4/SHOC-2-like LRR" evidence="3">
    <location>
        <begin position="109"/>
        <end position="202"/>
    </location>
</feature>
<keyword evidence="1" id="KW-0677">Repeat</keyword>
<gene>
    <name evidence="4" type="ORF">AYBTSS11_LOCUS20826</name>
</gene>
<dbReference type="EMBL" id="OY731403">
    <property type="protein sequence ID" value="CAJ1965408.1"/>
    <property type="molecule type" value="Genomic_DNA"/>
</dbReference>
<dbReference type="Proteomes" id="UP001189624">
    <property type="component" value="Chromosome 6"/>
</dbReference>
<name>A0AA86SUA1_9FABA</name>
<dbReference type="Pfam" id="PF23559">
    <property type="entry name" value="WHD_DRP"/>
    <property type="match status" value="1"/>
</dbReference>
<evidence type="ECO:0000313" key="5">
    <source>
        <dbReference type="Proteomes" id="UP001189624"/>
    </source>
</evidence>
<evidence type="ECO:0000256" key="1">
    <source>
        <dbReference type="ARBA" id="ARBA00022737"/>
    </source>
</evidence>
<dbReference type="Gene3D" id="3.80.10.10">
    <property type="entry name" value="Ribonuclease Inhibitor"/>
    <property type="match status" value="1"/>
</dbReference>
<dbReference type="InterPro" id="IPR032675">
    <property type="entry name" value="LRR_dom_sf"/>
</dbReference>
<keyword evidence="5" id="KW-1185">Reference proteome</keyword>